<dbReference type="InterPro" id="IPR038791">
    <property type="entry name" value="Cfap97/Hemingway"/>
</dbReference>
<reference evidence="4" key="1">
    <citation type="submission" date="2020-01" db="EMBL/GenBank/DDBJ databases">
        <title>Draft genome sequence of the Termite Coptotermes fromosanus.</title>
        <authorList>
            <person name="Itakura S."/>
            <person name="Yosikawa Y."/>
            <person name="Umezawa K."/>
        </authorList>
    </citation>
    <scope>NUCLEOTIDE SEQUENCE [LARGE SCALE GENOMIC DNA]</scope>
</reference>
<dbReference type="InParanoid" id="A0A6L2PF40"/>
<dbReference type="Proteomes" id="UP000502823">
    <property type="component" value="Unassembled WGS sequence"/>
</dbReference>
<gene>
    <name evidence="3" type="ORF">Cfor_10727</name>
</gene>
<protein>
    <recommendedName>
        <fullName evidence="5">Cilia- and flagella-associated protein 97</fullName>
    </recommendedName>
</protein>
<feature type="region of interest" description="Disordered" evidence="2">
    <location>
        <begin position="315"/>
        <end position="342"/>
    </location>
</feature>
<feature type="compositionally biased region" description="Basic and acidic residues" evidence="2">
    <location>
        <begin position="116"/>
        <end position="133"/>
    </location>
</feature>
<feature type="region of interest" description="Disordered" evidence="2">
    <location>
        <begin position="196"/>
        <end position="252"/>
    </location>
</feature>
<evidence type="ECO:0000313" key="4">
    <source>
        <dbReference type="Proteomes" id="UP000502823"/>
    </source>
</evidence>
<dbReference type="InterPro" id="IPR029488">
    <property type="entry name" value="Hmw/CFAP97"/>
</dbReference>
<dbReference type="OrthoDB" id="515313at2759"/>
<feature type="region of interest" description="Disordered" evidence="2">
    <location>
        <begin position="109"/>
        <end position="133"/>
    </location>
</feature>
<comment type="caution">
    <text evidence="3">The sequence shown here is derived from an EMBL/GenBank/DDBJ whole genome shotgun (WGS) entry which is preliminary data.</text>
</comment>
<dbReference type="EMBL" id="BLKM01010755">
    <property type="protein sequence ID" value="GFG31141.1"/>
    <property type="molecule type" value="Genomic_DNA"/>
</dbReference>
<sequence>MSRDISVHTFRHAVNGSVIHVDSGLCEDIDYDFFDFGDSPSITAKCTDTKGYDVIDEEKEGKKRKTNVKLTPCGDSKDSKSGKVIDQNSCNAKLTDFKNKTESSVQLSLADVSADNSRETDTNDLKKDSASSKEEKYMNLSDLMNCIAYSENKDKYNDDDNDHHIISKVHSVSPDFLSLSTDTASEITTHLSDLSVSSDTTTDITDVTPCPSSSGCSSMSRPEVGGHSMDKSHKDAERKQQKSDYPVEGSSGSSMKLLLNALDNFDRQKRKSVTSNLSSNQKNRLGRKNMSFSNEQCWKMERENKILLRKLQHLHKAQSKLPSSTTSQPRLPSSALNRRKQQAKIEHDNMILLKKIEQAKPSVHIAASTMQR</sequence>
<evidence type="ECO:0008006" key="5">
    <source>
        <dbReference type="Google" id="ProtNLM"/>
    </source>
</evidence>
<name>A0A6L2PF40_COPFO</name>
<feature type="compositionally biased region" description="Polar residues" evidence="2">
    <location>
        <begin position="320"/>
        <end position="336"/>
    </location>
</feature>
<proteinExistence type="inferred from homology"/>
<feature type="compositionally biased region" description="Polar residues" evidence="2">
    <location>
        <begin position="273"/>
        <end position="283"/>
    </location>
</feature>
<comment type="similarity">
    <text evidence="1">Belongs to the CFAP97 family.</text>
</comment>
<dbReference type="PANTHER" id="PTHR23035">
    <property type="entry name" value="CILIA- AND FLAGELLA-ASSOCIATED PROTEIN 97-RELATED"/>
    <property type="match status" value="1"/>
</dbReference>
<dbReference type="Pfam" id="PF13879">
    <property type="entry name" value="Hmw_CFAP97"/>
    <property type="match status" value="1"/>
</dbReference>
<feature type="compositionally biased region" description="Basic and acidic residues" evidence="2">
    <location>
        <begin position="228"/>
        <end position="242"/>
    </location>
</feature>
<accession>A0A6L2PF40</accession>
<feature type="compositionally biased region" description="Low complexity" evidence="2">
    <location>
        <begin position="196"/>
        <end position="220"/>
    </location>
</feature>
<evidence type="ECO:0000313" key="3">
    <source>
        <dbReference type="EMBL" id="GFG31141.1"/>
    </source>
</evidence>
<dbReference type="PANTHER" id="PTHR23035:SF1">
    <property type="entry name" value="CILIA- AND FLAGELLA-ASSOCIATED PROTEIN 97"/>
    <property type="match status" value="1"/>
</dbReference>
<dbReference type="AlphaFoldDB" id="A0A6L2PF40"/>
<evidence type="ECO:0000256" key="2">
    <source>
        <dbReference type="SAM" id="MobiDB-lite"/>
    </source>
</evidence>
<feature type="region of interest" description="Disordered" evidence="2">
    <location>
        <begin position="269"/>
        <end position="288"/>
    </location>
</feature>
<organism evidence="3 4">
    <name type="scientific">Coptotermes formosanus</name>
    <name type="common">Formosan subterranean termite</name>
    <dbReference type="NCBI Taxonomy" id="36987"/>
    <lineage>
        <taxon>Eukaryota</taxon>
        <taxon>Metazoa</taxon>
        <taxon>Ecdysozoa</taxon>
        <taxon>Arthropoda</taxon>
        <taxon>Hexapoda</taxon>
        <taxon>Insecta</taxon>
        <taxon>Pterygota</taxon>
        <taxon>Neoptera</taxon>
        <taxon>Polyneoptera</taxon>
        <taxon>Dictyoptera</taxon>
        <taxon>Blattodea</taxon>
        <taxon>Blattoidea</taxon>
        <taxon>Termitoidae</taxon>
        <taxon>Rhinotermitidae</taxon>
        <taxon>Coptotermes</taxon>
    </lineage>
</organism>
<evidence type="ECO:0000256" key="1">
    <source>
        <dbReference type="ARBA" id="ARBA00008315"/>
    </source>
</evidence>
<keyword evidence="4" id="KW-1185">Reference proteome</keyword>